<keyword evidence="5" id="KW-0963">Cytoplasm</keyword>
<evidence type="ECO:0000256" key="5">
    <source>
        <dbReference type="ARBA" id="ARBA00022490"/>
    </source>
</evidence>
<evidence type="ECO:0000256" key="7">
    <source>
        <dbReference type="SAM" id="MobiDB-lite"/>
    </source>
</evidence>
<evidence type="ECO:0000313" key="10">
    <source>
        <dbReference type="Proteomes" id="UP000316726"/>
    </source>
</evidence>
<dbReference type="Pfam" id="PF07986">
    <property type="entry name" value="TBCC"/>
    <property type="match status" value="1"/>
</dbReference>
<dbReference type="SMART" id="SM00673">
    <property type="entry name" value="CARP"/>
    <property type="match status" value="2"/>
</dbReference>
<evidence type="ECO:0000256" key="1">
    <source>
        <dbReference type="ARBA" id="ARBA00004300"/>
    </source>
</evidence>
<dbReference type="GO" id="GO:0000922">
    <property type="term" value="C:spindle pole"/>
    <property type="evidence" value="ECO:0007669"/>
    <property type="project" value="UniProtKB-SubCell"/>
</dbReference>
<evidence type="ECO:0000256" key="3">
    <source>
        <dbReference type="ARBA" id="ARBA00008848"/>
    </source>
</evidence>
<keyword evidence="6" id="KW-0206">Cytoskeleton</keyword>
<dbReference type="PROSITE" id="PS51329">
    <property type="entry name" value="C_CAP_COFACTOR_C"/>
    <property type="match status" value="1"/>
</dbReference>
<accession>A0A5B8MEB0</accession>
<dbReference type="Gene3D" id="2.160.20.70">
    <property type="match status" value="1"/>
</dbReference>
<evidence type="ECO:0000313" key="9">
    <source>
        <dbReference type="EMBL" id="QDZ18759.1"/>
    </source>
</evidence>
<protein>
    <recommendedName>
        <fullName evidence="4">TBCC domain-containing protein 1</fullName>
    </recommendedName>
</protein>
<dbReference type="PANTHER" id="PTHR16052:SF0">
    <property type="entry name" value="TBCC DOMAIN-CONTAINING PROTEIN 1"/>
    <property type="match status" value="1"/>
</dbReference>
<dbReference type="Proteomes" id="UP000316726">
    <property type="component" value="Chromosome 2"/>
</dbReference>
<name>A0A5B8MEB0_9CHLO</name>
<feature type="domain" description="C-CAP/cofactor C-like" evidence="8">
    <location>
        <begin position="241"/>
        <end position="377"/>
    </location>
</feature>
<dbReference type="PANTHER" id="PTHR16052">
    <property type="entry name" value="TBCC DOMAIN-CONTAINING PROTEIN 1"/>
    <property type="match status" value="1"/>
</dbReference>
<dbReference type="InterPro" id="IPR017901">
    <property type="entry name" value="C-CAP_CF_C-like"/>
</dbReference>
<evidence type="ECO:0000256" key="2">
    <source>
        <dbReference type="ARBA" id="ARBA00004647"/>
    </source>
</evidence>
<evidence type="ECO:0000256" key="6">
    <source>
        <dbReference type="ARBA" id="ARBA00023212"/>
    </source>
</evidence>
<evidence type="ECO:0000256" key="4">
    <source>
        <dbReference type="ARBA" id="ARBA00017559"/>
    </source>
</evidence>
<gene>
    <name evidence="9" type="ORF">A3770_02p12770</name>
</gene>
<dbReference type="InterPro" id="IPR016098">
    <property type="entry name" value="CAP/MinC_C"/>
</dbReference>
<dbReference type="InterPro" id="IPR006599">
    <property type="entry name" value="CARP_motif"/>
</dbReference>
<sequence>MAMKPLSVREEVLDHVSELFYSCLCKARHLANLVALEKWEEKERELHLLSQSLRETSMDEGYCSRFQLEQAWGIKSDNAEVMWSAMKSLGSVLEREEGCELVRVTDLVQVTCIALVAKEATLRRKEEGVLANEPSSSFATESQPPSQSPVDSSTRDKVELVVSHLESLLRLILGVPPTCLSTSLVVTTDDVDALGLWLRPVVKTKEGRSNFKLSELSPFFVSHLHASFRDVSGWLKGAVGPSTSDVVMRLKGAQKKLIFRQDPRESATDEVLACLTIDSCADSTIYCLLPIEFVRISNCKNCTVVVGSARFAQTTHCSSLKVITACRTKVISNCMDCVFYLGTNECPLLVGDNRHVTLAPYNSYYDGLPDHLECLRISGEVNYWNVAKVVDSPYSSDPVDHSGIFAVMPPEKWSSFVIPFASEENQGASAPAGEARPFLAPKAYRQNLEAMAKRVDEVRAKIAGSGLAEDQRQALQQVIRGHFKDWLLRDGHFNEIQRLSEMELAVK</sequence>
<proteinExistence type="inferred from homology"/>
<organism evidence="9 10">
    <name type="scientific">Chloropicon primus</name>
    <dbReference type="NCBI Taxonomy" id="1764295"/>
    <lineage>
        <taxon>Eukaryota</taxon>
        <taxon>Viridiplantae</taxon>
        <taxon>Chlorophyta</taxon>
        <taxon>Chloropicophyceae</taxon>
        <taxon>Chloropicales</taxon>
        <taxon>Chloropicaceae</taxon>
        <taxon>Chloropicon</taxon>
    </lineage>
</organism>
<keyword evidence="10" id="KW-1185">Reference proteome</keyword>
<dbReference type="AlphaFoldDB" id="A0A5B8MEB0"/>
<comment type="similarity">
    <text evidence="3">Belongs to the TBCC family.</text>
</comment>
<dbReference type="EMBL" id="CP031035">
    <property type="protein sequence ID" value="QDZ18759.1"/>
    <property type="molecule type" value="Genomic_DNA"/>
</dbReference>
<dbReference type="InterPro" id="IPR012945">
    <property type="entry name" value="Tubulin-bd_cofactor_C_dom"/>
</dbReference>
<comment type="subcellular location">
    <subcellularLocation>
        <location evidence="1">Cytoplasm</location>
        <location evidence="1">Cytoskeleton</location>
        <location evidence="1">Microtubule organizing center</location>
        <location evidence="1">Centrosome</location>
    </subcellularLocation>
    <subcellularLocation>
        <location evidence="2">Cytoplasm</location>
        <location evidence="2">Cytoskeleton</location>
        <location evidence="2">Spindle pole</location>
    </subcellularLocation>
</comment>
<feature type="region of interest" description="Disordered" evidence="7">
    <location>
        <begin position="133"/>
        <end position="155"/>
    </location>
</feature>
<reference evidence="9 10" key="1">
    <citation type="submission" date="2018-07" db="EMBL/GenBank/DDBJ databases">
        <title>The complete nuclear genome of the prasinophyte Chloropicon primus (CCMP1205).</title>
        <authorList>
            <person name="Pombert J.-F."/>
            <person name="Otis C."/>
            <person name="Turmel M."/>
            <person name="Lemieux C."/>
        </authorList>
    </citation>
    <scope>NUCLEOTIDE SEQUENCE [LARGE SCALE GENOMIC DNA]</scope>
    <source>
        <strain evidence="9 10">CCMP1205</strain>
    </source>
</reference>
<dbReference type="InterPro" id="IPR039589">
    <property type="entry name" value="TBCC1"/>
</dbReference>
<dbReference type="OrthoDB" id="427777at2759"/>
<dbReference type="STRING" id="1764295.A0A5B8MEB0"/>
<evidence type="ECO:0000259" key="8">
    <source>
        <dbReference type="PROSITE" id="PS51329"/>
    </source>
</evidence>